<organism evidence="3 4">
    <name type="scientific">Microbacterium hatanonis</name>
    <dbReference type="NCBI Taxonomy" id="404366"/>
    <lineage>
        <taxon>Bacteria</taxon>
        <taxon>Bacillati</taxon>
        <taxon>Actinomycetota</taxon>
        <taxon>Actinomycetes</taxon>
        <taxon>Micrococcales</taxon>
        <taxon>Microbacteriaceae</taxon>
        <taxon>Microbacterium</taxon>
    </lineage>
</organism>
<dbReference type="PANTHER" id="PTHR43194">
    <property type="entry name" value="HYDROLASE ALPHA/BETA FOLD FAMILY"/>
    <property type="match status" value="1"/>
</dbReference>
<comment type="caution">
    <text evidence="3">The sequence shown here is derived from an EMBL/GenBank/DDBJ whole genome shotgun (WGS) entry which is preliminary data.</text>
</comment>
<evidence type="ECO:0000259" key="2">
    <source>
        <dbReference type="Pfam" id="PF12697"/>
    </source>
</evidence>
<dbReference type="InterPro" id="IPR029058">
    <property type="entry name" value="AB_hydrolase_fold"/>
</dbReference>
<proteinExistence type="predicted"/>
<feature type="transmembrane region" description="Helical" evidence="1">
    <location>
        <begin position="158"/>
        <end position="177"/>
    </location>
</feature>
<keyword evidence="1" id="KW-1133">Transmembrane helix</keyword>
<keyword evidence="1" id="KW-0812">Transmembrane</keyword>
<sequence>MSEDDAPIDVSVEHVHNGDVVTRVTRMTTDGGDAATAFVLVAGIGVAATYFEFLAPLLARRGAVYALDLPGFAGVRRPDEAPTAAFFADQVEAVLDRFDLRDPVLIGHSMGTQVVTELLVRRADLSRSVLVSPVVNEAESAPLLQGVRFAQSAARESFHLAMTALSAYILCGMVYFLTVLPHMLRYRITDRVRLVTARTLLIRGEFDRSSPRRFHSRLADALPDVWRWEMKGAAHSIINGHAVGVAKLVLRHLDDDLPRRGQMPSDEAEVPPARHADIRMFVAALASRVAEWISALRGDERGVGRAKSEHAKLLWRAYSPRG</sequence>
<keyword evidence="3" id="KW-0378">Hydrolase</keyword>
<dbReference type="Pfam" id="PF12697">
    <property type="entry name" value="Abhydrolase_6"/>
    <property type="match status" value="1"/>
</dbReference>
<accession>A0A5C8HW53</accession>
<dbReference type="SUPFAM" id="SSF53474">
    <property type="entry name" value="alpha/beta-Hydrolases"/>
    <property type="match status" value="1"/>
</dbReference>
<evidence type="ECO:0000313" key="4">
    <source>
        <dbReference type="Proteomes" id="UP000321034"/>
    </source>
</evidence>
<keyword evidence="4" id="KW-1185">Reference proteome</keyword>
<dbReference type="Proteomes" id="UP000321034">
    <property type="component" value="Unassembled WGS sequence"/>
</dbReference>
<dbReference type="OrthoDB" id="9769541at2"/>
<dbReference type="Gene3D" id="3.40.50.1820">
    <property type="entry name" value="alpha/beta hydrolase"/>
    <property type="match status" value="1"/>
</dbReference>
<dbReference type="AlphaFoldDB" id="A0A5C8HW53"/>
<dbReference type="InterPro" id="IPR050228">
    <property type="entry name" value="Carboxylesterase_BioH"/>
</dbReference>
<feature type="domain" description="AB hydrolase-1" evidence="2">
    <location>
        <begin position="38"/>
        <end position="246"/>
    </location>
</feature>
<dbReference type="InterPro" id="IPR000073">
    <property type="entry name" value="AB_hydrolase_1"/>
</dbReference>
<dbReference type="PANTHER" id="PTHR43194:SF2">
    <property type="entry name" value="PEROXISOMAL MEMBRANE PROTEIN LPX1"/>
    <property type="match status" value="1"/>
</dbReference>
<protein>
    <submittedName>
        <fullName evidence="3">Alpha/beta hydrolase</fullName>
    </submittedName>
</protein>
<evidence type="ECO:0000256" key="1">
    <source>
        <dbReference type="SAM" id="Phobius"/>
    </source>
</evidence>
<gene>
    <name evidence="3" type="ORF">FVP77_11345</name>
</gene>
<dbReference type="EMBL" id="VRSV01000002">
    <property type="protein sequence ID" value="TXK09512.1"/>
    <property type="molecule type" value="Genomic_DNA"/>
</dbReference>
<reference evidence="3 4" key="1">
    <citation type="submission" date="2019-08" db="EMBL/GenBank/DDBJ databases">
        <authorList>
            <person name="Dong K."/>
        </authorList>
    </citation>
    <scope>NUCLEOTIDE SEQUENCE [LARGE SCALE GENOMIC DNA]</scope>
    <source>
        <strain evidence="3 4">JCM14558</strain>
    </source>
</reference>
<keyword evidence="1" id="KW-0472">Membrane</keyword>
<evidence type="ECO:0000313" key="3">
    <source>
        <dbReference type="EMBL" id="TXK09512.1"/>
    </source>
</evidence>
<name>A0A5C8HW53_9MICO</name>
<dbReference type="GO" id="GO:0016787">
    <property type="term" value="F:hydrolase activity"/>
    <property type="evidence" value="ECO:0007669"/>
    <property type="project" value="UniProtKB-KW"/>
</dbReference>
<feature type="transmembrane region" description="Helical" evidence="1">
    <location>
        <begin position="34"/>
        <end position="55"/>
    </location>
</feature>
<dbReference type="RefSeq" id="WP_147894725.1">
    <property type="nucleotide sequence ID" value="NZ_BAAANR010000001.1"/>
</dbReference>